<keyword evidence="9" id="KW-1185">Reference proteome</keyword>
<dbReference type="InterPro" id="IPR017871">
    <property type="entry name" value="ABC_transporter-like_CS"/>
</dbReference>
<evidence type="ECO:0000313" key="9">
    <source>
        <dbReference type="Proteomes" id="UP000569914"/>
    </source>
</evidence>
<dbReference type="SUPFAM" id="SSF53474">
    <property type="entry name" value="alpha/beta-Hydrolases"/>
    <property type="match status" value="1"/>
</dbReference>
<dbReference type="RefSeq" id="WP_179756782.1">
    <property type="nucleotide sequence ID" value="NZ_JACCBU010000001.1"/>
</dbReference>
<keyword evidence="3" id="KW-0547">Nucleotide-binding</keyword>
<dbReference type="InterPro" id="IPR029058">
    <property type="entry name" value="AB_hydrolase_fold"/>
</dbReference>
<feature type="chain" id="PRO_5030764273" evidence="6">
    <location>
        <begin position="37"/>
        <end position="871"/>
    </location>
</feature>
<dbReference type="AlphaFoldDB" id="A0A7Y9LE04"/>
<dbReference type="GO" id="GO:0008239">
    <property type="term" value="F:dipeptidyl-peptidase activity"/>
    <property type="evidence" value="ECO:0007669"/>
    <property type="project" value="InterPro"/>
</dbReference>
<evidence type="ECO:0000259" key="7">
    <source>
        <dbReference type="PROSITE" id="PS50893"/>
    </source>
</evidence>
<reference evidence="8 9" key="1">
    <citation type="submission" date="2020-07" db="EMBL/GenBank/DDBJ databases">
        <title>Sequencing the genomes of 1000 actinobacteria strains.</title>
        <authorList>
            <person name="Klenk H.-P."/>
        </authorList>
    </citation>
    <scope>NUCLEOTIDE SEQUENCE [LARGE SCALE GENOMIC DNA]</scope>
    <source>
        <strain evidence="8 9">DSM 22083</strain>
    </source>
</reference>
<evidence type="ECO:0000256" key="5">
    <source>
        <dbReference type="ARBA" id="ARBA00022840"/>
    </source>
</evidence>
<dbReference type="SUPFAM" id="SSF49785">
    <property type="entry name" value="Galactose-binding domain-like"/>
    <property type="match status" value="1"/>
</dbReference>
<dbReference type="PANTHER" id="PTHR43335:SF4">
    <property type="entry name" value="ABC TRANSPORTER, ATP-BINDING PROTEIN"/>
    <property type="match status" value="1"/>
</dbReference>
<dbReference type="PROSITE" id="PS00211">
    <property type="entry name" value="ABC_TRANSPORTER_1"/>
    <property type="match status" value="1"/>
</dbReference>
<sequence length="871" mass="91806">MTGHRPRPGRRGAATRILLALLLTCGLLSVPAAARAEEVVETPIRIAGTPEPASEPAGTDGGPVELDASVFTTRPGEAQPAVVLSHGFNGSKGDSAETARRLAAAGYTVITYTARGFGSSGGLIHLDHPDFEVADLTKIIDYAATLPEVQRTGDNDPVIGLAGVSYGGAVTLFGGADPRVDAIAPAFTWNSLPHALFPQYASDGTQEAPAQVESIDTAGVFKARWASLFFLDTSRPDDPNVPADRSLCGRFSLDLCRAYLETAQTGRPNARLVELLGQSSPQSVLGRISAPTMIIAGEQDTLFPLDHADANLRGLPAGTPARMVWVDGGHDGTIALDPMTAELESWFGRHLKGEQTDPGPAFAVDIPTGRANGADRPTDRLTGAAYPGRGAPAMVTGSLSLDGDAQRMIAPPGGVPAALTSLPGLGPQIASLTGTEAYRIGVLPGQSVTFTSESLDEPLTVVGSARARIRLTPSTTSATLFASIWDLGPDSTSSGAPAPSSAVLPGLAVAPIRLEGLKPGVPTDVMINLPPIAHRYPVNHRAQLVISSTDQAYALPDEAADYELELLDRSLVLPTLTPVEVEPEQRFSVPAWLPITVGVLALAALAAIGIGRLRGFLQARADVERAELRDTPLAVDGLTKSYRDRLTKERVLAVHDVSFTAEPGQVVGLLGPNGAGKTTTIRMLMGLIRPDAGRAYVHGRTVRPGAPVLRSVGALVEGPGFLPHLSGEENLRAYWAATGRPEQEAKFDEVLRIADLGTAAQRRVRGYSHGMRQRLGIAQAMLGLPQVLILDEPVNGLDPPQIKAMRAVLADYAAAGRTVLLSSHLLGEVELTCSHVVMMNRGRVVLAGSVVELTERHDRPLEEVFLRLITP</sequence>
<dbReference type="InterPro" id="IPR000383">
    <property type="entry name" value="Xaa-Pro-like_dom"/>
</dbReference>
<keyword evidence="6" id="KW-0732">Signal</keyword>
<evidence type="ECO:0000256" key="4">
    <source>
        <dbReference type="ARBA" id="ARBA00022801"/>
    </source>
</evidence>
<comment type="caution">
    <text evidence="8">The sequence shown here is derived from an EMBL/GenBank/DDBJ whole genome shotgun (WGS) entry which is preliminary data.</text>
</comment>
<evidence type="ECO:0000256" key="2">
    <source>
        <dbReference type="ARBA" id="ARBA00022448"/>
    </source>
</evidence>
<dbReference type="PROSITE" id="PS50893">
    <property type="entry name" value="ABC_TRANSPORTER_2"/>
    <property type="match status" value="1"/>
</dbReference>
<dbReference type="Pfam" id="PF08530">
    <property type="entry name" value="PepX_C"/>
    <property type="match status" value="1"/>
</dbReference>
<dbReference type="InterPro" id="IPR003439">
    <property type="entry name" value="ABC_transporter-like_ATP-bd"/>
</dbReference>
<comment type="similarity">
    <text evidence="1">Belongs to the ABC transporter superfamily.</text>
</comment>
<dbReference type="Pfam" id="PF02129">
    <property type="entry name" value="Peptidase_S15"/>
    <property type="match status" value="1"/>
</dbReference>
<evidence type="ECO:0000256" key="3">
    <source>
        <dbReference type="ARBA" id="ARBA00022741"/>
    </source>
</evidence>
<evidence type="ECO:0000256" key="6">
    <source>
        <dbReference type="SAM" id="SignalP"/>
    </source>
</evidence>
<accession>A0A7Y9LE04</accession>
<dbReference type="InterPro" id="IPR008979">
    <property type="entry name" value="Galactose-bd-like_sf"/>
</dbReference>
<dbReference type="Proteomes" id="UP000569914">
    <property type="component" value="Unassembled WGS sequence"/>
</dbReference>
<dbReference type="SUPFAM" id="SSF52540">
    <property type="entry name" value="P-loop containing nucleoside triphosphate hydrolases"/>
    <property type="match status" value="1"/>
</dbReference>
<dbReference type="InterPro" id="IPR003593">
    <property type="entry name" value="AAA+_ATPase"/>
</dbReference>
<keyword evidence="5 8" id="KW-0067">ATP-binding</keyword>
<dbReference type="InterPro" id="IPR013736">
    <property type="entry name" value="Xaa-Pro_dipept_C"/>
</dbReference>
<feature type="signal peptide" evidence="6">
    <location>
        <begin position="1"/>
        <end position="36"/>
    </location>
</feature>
<dbReference type="Gene3D" id="3.40.50.300">
    <property type="entry name" value="P-loop containing nucleotide triphosphate hydrolases"/>
    <property type="match status" value="1"/>
</dbReference>
<dbReference type="Gene3D" id="2.60.120.260">
    <property type="entry name" value="Galactose-binding domain-like"/>
    <property type="match status" value="1"/>
</dbReference>
<name>A0A7Y9LE04_9ACTN</name>
<keyword evidence="4" id="KW-0378">Hydrolase</keyword>
<dbReference type="SMART" id="SM00939">
    <property type="entry name" value="PepX_C"/>
    <property type="match status" value="1"/>
</dbReference>
<gene>
    <name evidence="8" type="ORF">BKA15_005791</name>
</gene>
<keyword evidence="2" id="KW-0813">Transport</keyword>
<dbReference type="EMBL" id="JACCBU010000001">
    <property type="protein sequence ID" value="NYE74462.1"/>
    <property type="molecule type" value="Genomic_DNA"/>
</dbReference>
<organism evidence="8 9">
    <name type="scientific">Microlunatus parietis</name>
    <dbReference type="NCBI Taxonomy" id="682979"/>
    <lineage>
        <taxon>Bacteria</taxon>
        <taxon>Bacillati</taxon>
        <taxon>Actinomycetota</taxon>
        <taxon>Actinomycetes</taxon>
        <taxon>Propionibacteriales</taxon>
        <taxon>Propionibacteriaceae</taxon>
        <taxon>Microlunatus</taxon>
    </lineage>
</organism>
<evidence type="ECO:0000256" key="1">
    <source>
        <dbReference type="ARBA" id="ARBA00005417"/>
    </source>
</evidence>
<dbReference type="InterPro" id="IPR027417">
    <property type="entry name" value="P-loop_NTPase"/>
</dbReference>
<dbReference type="GO" id="GO:0005524">
    <property type="term" value="F:ATP binding"/>
    <property type="evidence" value="ECO:0007669"/>
    <property type="project" value="UniProtKB-KW"/>
</dbReference>
<proteinExistence type="inferred from homology"/>
<dbReference type="SMART" id="SM00382">
    <property type="entry name" value="AAA"/>
    <property type="match status" value="1"/>
</dbReference>
<dbReference type="Gene3D" id="3.40.50.1820">
    <property type="entry name" value="alpha/beta hydrolase"/>
    <property type="match status" value="1"/>
</dbReference>
<dbReference type="PANTHER" id="PTHR43335">
    <property type="entry name" value="ABC TRANSPORTER, ATP-BINDING PROTEIN"/>
    <property type="match status" value="1"/>
</dbReference>
<evidence type="ECO:0000313" key="8">
    <source>
        <dbReference type="EMBL" id="NYE74462.1"/>
    </source>
</evidence>
<feature type="domain" description="ABC transporter" evidence="7">
    <location>
        <begin position="633"/>
        <end position="866"/>
    </location>
</feature>
<protein>
    <submittedName>
        <fullName evidence="8">ABC-2 type transport system ATP-binding protein</fullName>
    </submittedName>
</protein>
<dbReference type="GO" id="GO:0016887">
    <property type="term" value="F:ATP hydrolysis activity"/>
    <property type="evidence" value="ECO:0007669"/>
    <property type="project" value="InterPro"/>
</dbReference>
<dbReference type="Pfam" id="PF00005">
    <property type="entry name" value="ABC_tran"/>
    <property type="match status" value="1"/>
</dbReference>